<keyword evidence="4" id="KW-1185">Reference proteome</keyword>
<evidence type="ECO:0000313" key="5">
    <source>
        <dbReference type="Proteomes" id="UP000198549"/>
    </source>
</evidence>
<dbReference type="EMBL" id="MSTQ01000004">
    <property type="protein sequence ID" value="OLU04107.1"/>
    <property type="molecule type" value="Genomic_DNA"/>
</dbReference>
<sequence length="241" mass="24799">MATKNISPLIYDNEAGSQIESSVQGAGGLMAASSLFGTSSINGVLVNTQNDDGTFNREINGRAGASAAISVLAGAATGAAAFTQLAGPGGAVAGAAFNMIGTALTGGLAAYDSQKCIAELRRLDGMLDVPNLHWTEDLVTVSMAIEYCIGKQQVKFNKGVSNATGVGQPLVAAYRGGKAVMKWIQGTKGKNRQQISKELVRIAQKNNGIAPEMARQVISAIAAQNFDSFIVDSVANAMKSG</sequence>
<reference evidence="3 5" key="1">
    <citation type="submission" date="2016-10" db="EMBL/GenBank/DDBJ databases">
        <authorList>
            <person name="de Groot N.N."/>
        </authorList>
    </citation>
    <scope>NUCLEOTIDE SEQUENCE [LARGE SCALE GENOMIC DNA]</scope>
    <source>
        <strain evidence="3 5">BS3776</strain>
    </source>
</reference>
<dbReference type="Proteomes" id="UP000186756">
    <property type="component" value="Unassembled WGS sequence"/>
</dbReference>
<dbReference type="OrthoDB" id="10004320at2"/>
<dbReference type="RefSeq" id="WP_075945840.1">
    <property type="nucleotide sequence ID" value="NZ_LT629709.1"/>
</dbReference>
<evidence type="ECO:0000313" key="4">
    <source>
        <dbReference type="Proteomes" id="UP000186756"/>
    </source>
</evidence>
<accession>A0A1H0I3F5</accession>
<organism evidence="3 5">
    <name type="scientific">Pseudomonas reinekei</name>
    <dbReference type="NCBI Taxonomy" id="395598"/>
    <lineage>
        <taxon>Bacteria</taxon>
        <taxon>Pseudomonadati</taxon>
        <taxon>Pseudomonadota</taxon>
        <taxon>Gammaproteobacteria</taxon>
        <taxon>Pseudomonadales</taxon>
        <taxon>Pseudomonadaceae</taxon>
        <taxon>Pseudomonas</taxon>
    </lineage>
</organism>
<name>A0A1H0I3F5_PSERE</name>
<proteinExistence type="predicted"/>
<reference evidence="1 6" key="4">
    <citation type="submission" date="2019-09" db="EMBL/GenBank/DDBJ databases">
        <title>Draft genome sequences of 48 bacterial type strains from the CCUG.</title>
        <authorList>
            <person name="Tunovic T."/>
            <person name="Pineiro-Iglesias B."/>
            <person name="Unosson C."/>
            <person name="Inganas E."/>
            <person name="Ohlen M."/>
            <person name="Cardew S."/>
            <person name="Jensie-Markopoulos S."/>
            <person name="Salva-Serra F."/>
            <person name="Jaen-Luchoro D."/>
            <person name="Karlsson R."/>
            <person name="Svensson-Stadler L."/>
            <person name="Chun J."/>
            <person name="Moore E."/>
        </authorList>
    </citation>
    <scope>NUCLEOTIDE SEQUENCE [LARGE SCALE GENOMIC DNA]</scope>
    <source>
        <strain evidence="1 6">CCUG 53116</strain>
    </source>
</reference>
<evidence type="ECO:0000313" key="6">
    <source>
        <dbReference type="Proteomes" id="UP000460142"/>
    </source>
</evidence>
<evidence type="ECO:0000313" key="2">
    <source>
        <dbReference type="EMBL" id="OLU04107.1"/>
    </source>
</evidence>
<dbReference type="EMBL" id="LT629709">
    <property type="protein sequence ID" value="SDO25984.1"/>
    <property type="molecule type" value="Genomic_DNA"/>
</dbReference>
<dbReference type="Proteomes" id="UP000460142">
    <property type="component" value="Unassembled WGS sequence"/>
</dbReference>
<evidence type="ECO:0000313" key="3">
    <source>
        <dbReference type="EMBL" id="SDO25984.1"/>
    </source>
</evidence>
<dbReference type="EMBL" id="VZPS01000004">
    <property type="protein sequence ID" value="KAB0486899.1"/>
    <property type="molecule type" value="Genomic_DNA"/>
</dbReference>
<evidence type="ECO:0000313" key="1">
    <source>
        <dbReference type="EMBL" id="KAB0486899.1"/>
    </source>
</evidence>
<dbReference type="AlphaFoldDB" id="A0A1H0I3F5"/>
<reference evidence="4" key="3">
    <citation type="submission" date="2017-01" db="EMBL/GenBank/DDBJ databases">
        <authorList>
            <person name="Poblete-Castro I."/>
        </authorList>
    </citation>
    <scope>NUCLEOTIDE SEQUENCE [LARGE SCALE GENOMIC DNA]</scope>
    <source>
        <strain evidence="4">DSM 18361 / CCUG 53116 / MT1</strain>
    </source>
</reference>
<dbReference type="Proteomes" id="UP000198549">
    <property type="component" value="Chromosome I"/>
</dbReference>
<gene>
    <name evidence="2" type="ORF">BVK86_07580</name>
    <name evidence="1" type="ORF">F7R15_08510</name>
    <name evidence="3" type="ORF">SAMN04490202_0354</name>
</gene>
<protein>
    <submittedName>
        <fullName evidence="3">Uncharacterized protein</fullName>
    </submittedName>
</protein>
<reference evidence="2" key="2">
    <citation type="submission" date="2017-01" db="EMBL/GenBank/DDBJ databases">
        <authorList>
            <person name="Mah S.A."/>
            <person name="Swanson W.J."/>
            <person name="Moy G.W."/>
            <person name="Vacquier V.D."/>
        </authorList>
    </citation>
    <scope>NUCLEOTIDE SEQUENCE [LARGE SCALE GENOMIC DNA]</scope>
    <source>
        <strain evidence="2">MT1</strain>
    </source>
</reference>